<dbReference type="Proteomes" id="UP001345963">
    <property type="component" value="Unassembled WGS sequence"/>
</dbReference>
<keyword evidence="7" id="KW-1185">Reference proteome</keyword>
<dbReference type="InterPro" id="IPR001107">
    <property type="entry name" value="Band_7"/>
</dbReference>
<dbReference type="PRINTS" id="PR00721">
    <property type="entry name" value="STOMATIN"/>
</dbReference>
<comment type="subcellular location">
    <subcellularLocation>
        <location evidence="1">Membrane</location>
    </subcellularLocation>
</comment>
<keyword evidence="4" id="KW-1133">Transmembrane helix</keyword>
<name>A0ABU7BCY0_9TELE</name>
<evidence type="ECO:0000256" key="2">
    <source>
        <dbReference type="ARBA" id="ARBA00008164"/>
    </source>
</evidence>
<dbReference type="InterPro" id="IPR001972">
    <property type="entry name" value="Stomatin_HflK_fam"/>
</dbReference>
<proteinExistence type="inferred from homology"/>
<evidence type="ECO:0000313" key="6">
    <source>
        <dbReference type="EMBL" id="MED6248119.1"/>
    </source>
</evidence>
<accession>A0ABU7BCY0</accession>
<gene>
    <name evidence="6" type="ORF">ATANTOWER_026982</name>
</gene>
<comment type="similarity">
    <text evidence="2">Belongs to the band 7/mec-2 family.</text>
</comment>
<evidence type="ECO:0000259" key="5">
    <source>
        <dbReference type="SMART" id="SM00244"/>
    </source>
</evidence>
<evidence type="ECO:0000256" key="4">
    <source>
        <dbReference type="SAM" id="Phobius"/>
    </source>
</evidence>
<dbReference type="Pfam" id="PF01145">
    <property type="entry name" value="Band_7"/>
    <property type="match status" value="1"/>
</dbReference>
<keyword evidence="3 4" id="KW-0472">Membrane</keyword>
<evidence type="ECO:0000313" key="7">
    <source>
        <dbReference type="Proteomes" id="UP001345963"/>
    </source>
</evidence>
<dbReference type="InterPro" id="IPR043202">
    <property type="entry name" value="Band-7_stomatin-like"/>
</dbReference>
<organism evidence="6 7">
    <name type="scientific">Ataeniobius toweri</name>
    <dbReference type="NCBI Taxonomy" id="208326"/>
    <lineage>
        <taxon>Eukaryota</taxon>
        <taxon>Metazoa</taxon>
        <taxon>Chordata</taxon>
        <taxon>Craniata</taxon>
        <taxon>Vertebrata</taxon>
        <taxon>Euteleostomi</taxon>
        <taxon>Actinopterygii</taxon>
        <taxon>Neopterygii</taxon>
        <taxon>Teleostei</taxon>
        <taxon>Neoteleostei</taxon>
        <taxon>Acanthomorphata</taxon>
        <taxon>Ovalentaria</taxon>
        <taxon>Atherinomorphae</taxon>
        <taxon>Cyprinodontiformes</taxon>
        <taxon>Goodeidae</taxon>
        <taxon>Ataeniobius</taxon>
    </lineage>
</organism>
<reference evidence="6 7" key="1">
    <citation type="submission" date="2021-07" db="EMBL/GenBank/DDBJ databases">
        <authorList>
            <person name="Palmer J.M."/>
        </authorList>
    </citation>
    <scope>NUCLEOTIDE SEQUENCE [LARGE SCALE GENOMIC DNA]</scope>
    <source>
        <strain evidence="6 7">AT_MEX2019</strain>
        <tissue evidence="6">Muscle</tissue>
    </source>
</reference>
<protein>
    <recommendedName>
        <fullName evidence="5">Band 7 domain-containing protein</fullName>
    </recommendedName>
</protein>
<feature type="transmembrane region" description="Helical" evidence="4">
    <location>
        <begin position="35"/>
        <end position="62"/>
    </location>
</feature>
<feature type="domain" description="Band 7" evidence="5">
    <location>
        <begin position="57"/>
        <end position="216"/>
    </location>
</feature>
<dbReference type="Gene3D" id="3.30.479.30">
    <property type="entry name" value="Band 7 domain"/>
    <property type="match status" value="1"/>
</dbReference>
<keyword evidence="4" id="KW-0812">Transmembrane</keyword>
<dbReference type="PANTHER" id="PTHR10264">
    <property type="entry name" value="BAND 7 PROTEIN-RELATED"/>
    <property type="match status" value="1"/>
</dbReference>
<dbReference type="PROSITE" id="PS01270">
    <property type="entry name" value="BAND_7"/>
    <property type="match status" value="1"/>
</dbReference>
<comment type="caution">
    <text evidence="6">The sequence shown here is derived from an EMBL/GenBank/DDBJ whole genome shotgun (WGS) entry which is preliminary data.</text>
</comment>
<dbReference type="EMBL" id="JAHUTI010049823">
    <property type="protein sequence ID" value="MED6248119.1"/>
    <property type="molecule type" value="Genomic_DNA"/>
</dbReference>
<dbReference type="InterPro" id="IPR018080">
    <property type="entry name" value="Band_7/stomatin-like_CS"/>
</dbReference>
<dbReference type="SMART" id="SM00244">
    <property type="entry name" value="PHB"/>
    <property type="match status" value="1"/>
</dbReference>
<dbReference type="PANTHER" id="PTHR10264:SF87">
    <property type="entry name" value="STOMATIN (EPB72)-LIKE 3A"/>
    <property type="match status" value="1"/>
</dbReference>
<dbReference type="SUPFAM" id="SSF117892">
    <property type="entry name" value="Band 7/SPFH domain"/>
    <property type="match status" value="1"/>
</dbReference>
<sequence length="289" mass="31978">MISTTSSTVEMVTQGKLEISEENVEEKNAGRLGCFGWLLVIISVLFIAVTFPITLFMCVKIVKEYERAVIFRLGRISDRKPKGPGLFFVLPCTDNFVKVDLRTVSFDIPPQEILTKDSVTVSVDGVVYFCIHCPISSVANVSNAHSSTRLLAQTTLRNVLGTKNLSELLSDREGISLSMQKTLDEATDPWGIKVERVEIKDVKLPQQLQRAMAAEAEASREARAKIIAAEGEMKASRALKEASLVLAEAPSALQLRYLQTLNTIAAEKNSTIIFPLPIDTMQSFMQRKL</sequence>
<dbReference type="InterPro" id="IPR036013">
    <property type="entry name" value="Band_7/SPFH_dom_sf"/>
</dbReference>
<evidence type="ECO:0000256" key="3">
    <source>
        <dbReference type="ARBA" id="ARBA00023136"/>
    </source>
</evidence>
<evidence type="ECO:0000256" key="1">
    <source>
        <dbReference type="ARBA" id="ARBA00004370"/>
    </source>
</evidence>
<dbReference type="Gene3D" id="6.10.250.2090">
    <property type="match status" value="1"/>
</dbReference>